<evidence type="ECO:0000256" key="6">
    <source>
        <dbReference type="RuleBase" id="RU003915"/>
    </source>
</evidence>
<dbReference type="RefSeq" id="WP_079643224.1">
    <property type="nucleotide sequence ID" value="NZ_FUZF01000009.1"/>
</dbReference>
<dbReference type="GO" id="GO:0006457">
    <property type="term" value="P:protein folding"/>
    <property type="evidence" value="ECO:0007669"/>
    <property type="project" value="InterPro"/>
</dbReference>
<dbReference type="EC" id="5.2.1.8" evidence="6"/>
<evidence type="ECO:0000256" key="3">
    <source>
        <dbReference type="ARBA" id="ARBA00023110"/>
    </source>
</evidence>
<evidence type="ECO:0000256" key="4">
    <source>
        <dbReference type="ARBA" id="ARBA00023235"/>
    </source>
</evidence>
<dbReference type="PANTHER" id="PTHR43811:SF19">
    <property type="entry name" value="39 KDA FK506-BINDING NUCLEAR PROTEIN"/>
    <property type="match status" value="1"/>
</dbReference>
<protein>
    <recommendedName>
        <fullName evidence="6">Peptidyl-prolyl cis-trans isomerase</fullName>
        <ecNumber evidence="6">5.2.1.8</ecNumber>
    </recommendedName>
</protein>
<keyword evidence="4 5" id="KW-0413">Isomerase</keyword>
<dbReference type="InterPro" id="IPR046357">
    <property type="entry name" value="PPIase_dom_sf"/>
</dbReference>
<dbReference type="Pfam" id="PF01346">
    <property type="entry name" value="FKBP_N"/>
    <property type="match status" value="1"/>
</dbReference>
<dbReference type="PROSITE" id="PS50059">
    <property type="entry name" value="FKBP_PPIASE"/>
    <property type="match status" value="1"/>
</dbReference>
<dbReference type="SUPFAM" id="SSF54534">
    <property type="entry name" value="FKBP-like"/>
    <property type="match status" value="1"/>
</dbReference>
<gene>
    <name evidence="8" type="ORF">SAMN05660841_02300</name>
</gene>
<dbReference type="Pfam" id="PF00254">
    <property type="entry name" value="FKBP_C"/>
    <property type="match status" value="1"/>
</dbReference>
<name>A0A1T5E0T2_9SPHI</name>
<dbReference type="EMBL" id="FUZF01000009">
    <property type="protein sequence ID" value="SKB77469.1"/>
    <property type="molecule type" value="Genomic_DNA"/>
</dbReference>
<dbReference type="Gene3D" id="3.10.50.40">
    <property type="match status" value="1"/>
</dbReference>
<dbReference type="InterPro" id="IPR000774">
    <property type="entry name" value="PPIase_FKBP_N"/>
</dbReference>
<evidence type="ECO:0000313" key="8">
    <source>
        <dbReference type="EMBL" id="SKB77469.1"/>
    </source>
</evidence>
<sequence length="144" mass="16271">MGKPNAHLKRIKDLAAKNLEEGEAFLSQNKNREGVVSLNNDLQYEIIVLGNGEIPSSKSKVLCHYQGQLLNGFIFDSSYQRKRPEALLIKELIRGWQQALLLMPLGSKWKLYIHPRLAYGFESITKESGGNCTLIFDIELIAIL</sequence>
<dbReference type="InterPro" id="IPR001179">
    <property type="entry name" value="PPIase_FKBP_dom"/>
</dbReference>
<keyword evidence="9" id="KW-1185">Reference proteome</keyword>
<proteinExistence type="inferred from homology"/>
<comment type="similarity">
    <text evidence="2 6">Belongs to the FKBP-type PPIase family.</text>
</comment>
<organism evidence="8 9">
    <name type="scientific">Sphingobacterium nematocida</name>
    <dbReference type="NCBI Taxonomy" id="1513896"/>
    <lineage>
        <taxon>Bacteria</taxon>
        <taxon>Pseudomonadati</taxon>
        <taxon>Bacteroidota</taxon>
        <taxon>Sphingobacteriia</taxon>
        <taxon>Sphingobacteriales</taxon>
        <taxon>Sphingobacteriaceae</taxon>
        <taxon>Sphingobacterium</taxon>
    </lineage>
</organism>
<comment type="catalytic activity">
    <reaction evidence="1 5 6">
        <text>[protein]-peptidylproline (omega=180) = [protein]-peptidylproline (omega=0)</text>
        <dbReference type="Rhea" id="RHEA:16237"/>
        <dbReference type="Rhea" id="RHEA-COMP:10747"/>
        <dbReference type="Rhea" id="RHEA-COMP:10748"/>
        <dbReference type="ChEBI" id="CHEBI:83833"/>
        <dbReference type="ChEBI" id="CHEBI:83834"/>
        <dbReference type="EC" id="5.2.1.8"/>
    </reaction>
</comment>
<feature type="domain" description="PPIase FKBP-type" evidence="7">
    <location>
        <begin position="58"/>
        <end position="144"/>
    </location>
</feature>
<dbReference type="PANTHER" id="PTHR43811">
    <property type="entry name" value="FKBP-TYPE PEPTIDYL-PROLYL CIS-TRANS ISOMERASE FKPA"/>
    <property type="match status" value="1"/>
</dbReference>
<dbReference type="OrthoDB" id="9814548at2"/>
<dbReference type="AlphaFoldDB" id="A0A1T5E0T2"/>
<dbReference type="Proteomes" id="UP000190150">
    <property type="component" value="Unassembled WGS sequence"/>
</dbReference>
<evidence type="ECO:0000256" key="1">
    <source>
        <dbReference type="ARBA" id="ARBA00000971"/>
    </source>
</evidence>
<evidence type="ECO:0000313" key="9">
    <source>
        <dbReference type="Proteomes" id="UP000190150"/>
    </source>
</evidence>
<dbReference type="STRING" id="1513896.SAMN05660841_02300"/>
<dbReference type="GO" id="GO:0003755">
    <property type="term" value="F:peptidyl-prolyl cis-trans isomerase activity"/>
    <property type="evidence" value="ECO:0007669"/>
    <property type="project" value="UniProtKB-UniRule"/>
</dbReference>
<keyword evidence="3 5" id="KW-0697">Rotamase</keyword>
<reference evidence="9" key="1">
    <citation type="submission" date="2017-02" db="EMBL/GenBank/DDBJ databases">
        <authorList>
            <person name="Varghese N."/>
            <person name="Submissions S."/>
        </authorList>
    </citation>
    <scope>NUCLEOTIDE SEQUENCE [LARGE SCALE GENOMIC DNA]</scope>
    <source>
        <strain evidence="9">DSM 24091</strain>
    </source>
</reference>
<dbReference type="Gene3D" id="6.10.250.2970">
    <property type="match status" value="1"/>
</dbReference>
<evidence type="ECO:0000256" key="5">
    <source>
        <dbReference type="PROSITE-ProRule" id="PRU00277"/>
    </source>
</evidence>
<accession>A0A1T5E0T2</accession>
<evidence type="ECO:0000256" key="2">
    <source>
        <dbReference type="ARBA" id="ARBA00006577"/>
    </source>
</evidence>
<evidence type="ECO:0000259" key="7">
    <source>
        <dbReference type="PROSITE" id="PS50059"/>
    </source>
</evidence>